<dbReference type="PANTHER" id="PTHR47076:SF12">
    <property type="entry name" value="NHL DOMAIN-CONTAINING PROTEIN"/>
    <property type="match status" value="1"/>
</dbReference>
<dbReference type="STRING" id="3641.A0A061GP65"/>
<dbReference type="OrthoDB" id="1934748at2759"/>
<dbReference type="KEGG" id="tcc:18588911"/>
<dbReference type="HOGENOM" id="CLU_113581_2_0_1"/>
<gene>
    <name evidence="1" type="ORF">TCM_038268</name>
</gene>
<reference evidence="1 2" key="1">
    <citation type="journal article" date="2013" name="Genome Biol.">
        <title>The genome sequence of the most widely cultivated cacao type and its use to identify candidate genes regulating pod color.</title>
        <authorList>
            <person name="Motamayor J.C."/>
            <person name="Mockaitis K."/>
            <person name="Schmutz J."/>
            <person name="Haiminen N."/>
            <person name="Iii D.L."/>
            <person name="Cornejo O."/>
            <person name="Findley S.D."/>
            <person name="Zheng P."/>
            <person name="Utro F."/>
            <person name="Royaert S."/>
            <person name="Saski C."/>
            <person name="Jenkins J."/>
            <person name="Podicheti R."/>
            <person name="Zhao M."/>
            <person name="Scheffler B.E."/>
            <person name="Stack J.C."/>
            <person name="Feltus F.A."/>
            <person name="Mustiga G.M."/>
            <person name="Amores F."/>
            <person name="Phillips W."/>
            <person name="Marelli J.P."/>
            <person name="May G.D."/>
            <person name="Shapiro H."/>
            <person name="Ma J."/>
            <person name="Bustamante C.D."/>
            <person name="Schnell R.J."/>
            <person name="Main D."/>
            <person name="Gilbert D."/>
            <person name="Parida L."/>
            <person name="Kuhn D.N."/>
        </authorList>
    </citation>
    <scope>NUCLEOTIDE SEQUENCE [LARGE SCALE GENOMIC DNA]</scope>
    <source>
        <strain evidence="2">cv. Matina 1-6</strain>
    </source>
</reference>
<sequence>MTNSEEKPIFMHKHSPLQGEDVDDHEEEVWDKGCDWFSLFCLKWRRNDIEETDSLVHQRGEPTQTWWKSKLKKVKEVSEKLAGPKWKNFIRKMSGYCNKRRTRKNRFQYDSYSYALNFDDGADKEGDDLLQDFSDRFVAPFSDERQRAGSGM</sequence>
<dbReference type="AlphaFoldDB" id="A0A061GP65"/>
<dbReference type="Gramene" id="Tc09v2_t012160.1">
    <property type="protein sequence ID" value="Tc09v2_p012160.1"/>
    <property type="gene ID" value="Tc09v2_g012160"/>
</dbReference>
<keyword evidence="2" id="KW-1185">Reference proteome</keyword>
<dbReference type="Proteomes" id="UP000026915">
    <property type="component" value="Chromosome 9"/>
</dbReference>
<dbReference type="eggNOG" id="ENOG502S6VD">
    <property type="taxonomic scope" value="Eukaryota"/>
</dbReference>
<dbReference type="Gramene" id="EOY31316">
    <property type="protein sequence ID" value="EOY31316"/>
    <property type="gene ID" value="TCM_038268"/>
</dbReference>
<organism evidence="1 2">
    <name type="scientific">Theobroma cacao</name>
    <name type="common">Cacao</name>
    <name type="synonym">Cocoa</name>
    <dbReference type="NCBI Taxonomy" id="3641"/>
    <lineage>
        <taxon>Eukaryota</taxon>
        <taxon>Viridiplantae</taxon>
        <taxon>Streptophyta</taxon>
        <taxon>Embryophyta</taxon>
        <taxon>Tracheophyta</taxon>
        <taxon>Spermatophyta</taxon>
        <taxon>Magnoliopsida</taxon>
        <taxon>eudicotyledons</taxon>
        <taxon>Gunneridae</taxon>
        <taxon>Pentapetalae</taxon>
        <taxon>rosids</taxon>
        <taxon>malvids</taxon>
        <taxon>Malvales</taxon>
        <taxon>Malvaceae</taxon>
        <taxon>Byttnerioideae</taxon>
        <taxon>Theobroma</taxon>
    </lineage>
</organism>
<dbReference type="EMBL" id="CM001887">
    <property type="protein sequence ID" value="EOY31316.1"/>
    <property type="molecule type" value="Genomic_DNA"/>
</dbReference>
<dbReference type="PANTHER" id="PTHR47076">
    <property type="entry name" value="NHL DOMAIN PROTEIN"/>
    <property type="match status" value="1"/>
</dbReference>
<proteinExistence type="predicted"/>
<dbReference type="InParanoid" id="A0A061GP65"/>
<accession>A0A061GP65</accession>
<evidence type="ECO:0008006" key="3">
    <source>
        <dbReference type="Google" id="ProtNLM"/>
    </source>
</evidence>
<dbReference type="OMA" id="CGCGYFR"/>
<protein>
    <recommendedName>
        <fullName evidence="3">Stress induced protein</fullName>
    </recommendedName>
</protein>
<evidence type="ECO:0000313" key="2">
    <source>
        <dbReference type="Proteomes" id="UP000026915"/>
    </source>
</evidence>
<name>A0A061GP65_THECC</name>
<evidence type="ECO:0000313" key="1">
    <source>
        <dbReference type="EMBL" id="EOY31316.1"/>
    </source>
</evidence>